<comment type="caution">
    <text evidence="1">The sequence shown here is derived from an EMBL/GenBank/DDBJ whole genome shotgun (WGS) entry which is preliminary data.</text>
</comment>
<protein>
    <submittedName>
        <fullName evidence="1">Uncharacterized protein</fullName>
    </submittedName>
</protein>
<dbReference type="EMBL" id="JAHRIQ010024796">
    <property type="protein sequence ID" value="MEQ2229284.1"/>
    <property type="molecule type" value="Genomic_DNA"/>
</dbReference>
<accession>A0ABV0T8Z1</accession>
<keyword evidence="2" id="KW-1185">Reference proteome</keyword>
<sequence>MEPNIKPLFPQEAETFPVFGFSDVGLKTAAFPVSEQLFYQRFYIKSMKSKPKTSDLNLFSLETSDRNMDFSKKSLLIRNVFANRGVCWSISCRKHQALRSQQEFRAAIFKSNMAATRQGLSQSSHVKLHAFCRM</sequence>
<proteinExistence type="predicted"/>
<organism evidence="1 2">
    <name type="scientific">Ilyodon furcidens</name>
    <name type="common">goldbreast splitfin</name>
    <dbReference type="NCBI Taxonomy" id="33524"/>
    <lineage>
        <taxon>Eukaryota</taxon>
        <taxon>Metazoa</taxon>
        <taxon>Chordata</taxon>
        <taxon>Craniata</taxon>
        <taxon>Vertebrata</taxon>
        <taxon>Euteleostomi</taxon>
        <taxon>Actinopterygii</taxon>
        <taxon>Neopterygii</taxon>
        <taxon>Teleostei</taxon>
        <taxon>Neoteleostei</taxon>
        <taxon>Acanthomorphata</taxon>
        <taxon>Ovalentaria</taxon>
        <taxon>Atherinomorphae</taxon>
        <taxon>Cyprinodontiformes</taxon>
        <taxon>Goodeidae</taxon>
        <taxon>Ilyodon</taxon>
    </lineage>
</organism>
<evidence type="ECO:0000313" key="2">
    <source>
        <dbReference type="Proteomes" id="UP001482620"/>
    </source>
</evidence>
<reference evidence="1 2" key="1">
    <citation type="submission" date="2021-06" db="EMBL/GenBank/DDBJ databases">
        <authorList>
            <person name="Palmer J.M."/>
        </authorList>
    </citation>
    <scope>NUCLEOTIDE SEQUENCE [LARGE SCALE GENOMIC DNA]</scope>
    <source>
        <strain evidence="2">if_2019</strain>
        <tissue evidence="1">Muscle</tissue>
    </source>
</reference>
<name>A0ABV0T8Z1_9TELE</name>
<evidence type="ECO:0000313" key="1">
    <source>
        <dbReference type="EMBL" id="MEQ2229284.1"/>
    </source>
</evidence>
<dbReference type="Proteomes" id="UP001482620">
    <property type="component" value="Unassembled WGS sequence"/>
</dbReference>
<gene>
    <name evidence="1" type="ORF">ILYODFUR_017332</name>
</gene>